<dbReference type="EMBL" id="AL157959">
    <property type="protein sequence ID" value="CAM08161.1"/>
    <property type="molecule type" value="Genomic_DNA"/>
</dbReference>
<dbReference type="GeneID" id="93386448"/>
<dbReference type="Gene3D" id="3.40.50.300">
    <property type="entry name" value="P-loop containing nucleotide triphosphate hydrolases"/>
    <property type="match status" value="1"/>
</dbReference>
<feature type="domain" description="ATPase AAA-type core" evidence="1">
    <location>
        <begin position="84"/>
        <end position="289"/>
    </location>
</feature>
<dbReference type="InterPro" id="IPR051396">
    <property type="entry name" value="Bact_Antivir_Def_Nuclease"/>
</dbReference>
<accession>A0A0U1RI59</accession>
<dbReference type="Pfam" id="PF13304">
    <property type="entry name" value="AAA_21"/>
    <property type="match status" value="1"/>
</dbReference>
<gene>
    <name evidence="2" type="ordered locus">NMA0935</name>
</gene>
<dbReference type="PANTHER" id="PTHR43581:SF2">
    <property type="entry name" value="EXCINUCLEASE ATPASE SUBUNIT"/>
    <property type="match status" value="1"/>
</dbReference>
<dbReference type="GO" id="GO:0016887">
    <property type="term" value="F:ATP hydrolysis activity"/>
    <property type="evidence" value="ECO:0007669"/>
    <property type="project" value="InterPro"/>
</dbReference>
<proteinExistence type="predicted"/>
<dbReference type="GO" id="GO:0005524">
    <property type="term" value="F:ATP binding"/>
    <property type="evidence" value="ECO:0007669"/>
    <property type="project" value="InterPro"/>
</dbReference>
<sequence length="354" mass="40404">MIKSFWLENFGPISLLKADNLGKINLIIAENSKGKTFILKALYSVLKSHEEAHKGKNIRDFSEELRDKLYWTFQVEEIGDLVTRGKENPNERPLKLSMTLEDSSSVLFSFGRTTKKLIKPELYELSPRINANSIFLPPKEVLSLFDVIKKSEEEKRFGFDATYIDLVKALDIKPTKGRNYPEAAEARKDLEALFGGYVSYNDKKKAWVYEKDRQTFSINSTAEGVKKIGILDTLLGNRFLSPGSILFIDEPEANLHPKAINQFLEILFSLSKSKLGIQIFMSTHSYFVIKKLCLLARKHSESIPVFMPGKEKEQTTWVQENLQNSMPDNEIIGESIRLFREEIGVLSPETAWIG</sequence>
<dbReference type="InterPro" id="IPR027417">
    <property type="entry name" value="P-loop_NTPase"/>
</dbReference>
<evidence type="ECO:0000313" key="2">
    <source>
        <dbReference type="EMBL" id="CAM08161.1"/>
    </source>
</evidence>
<dbReference type="Proteomes" id="UP000000626">
    <property type="component" value="Chromosome"/>
</dbReference>
<organism evidence="2 3">
    <name type="scientific">Neisseria meningitidis serogroup A / serotype 4A (strain DSM 15465 / Z2491)</name>
    <dbReference type="NCBI Taxonomy" id="122587"/>
    <lineage>
        <taxon>Bacteria</taxon>
        <taxon>Pseudomonadati</taxon>
        <taxon>Pseudomonadota</taxon>
        <taxon>Betaproteobacteria</taxon>
        <taxon>Neisseriales</taxon>
        <taxon>Neisseriaceae</taxon>
        <taxon>Neisseria</taxon>
    </lineage>
</organism>
<protein>
    <recommendedName>
        <fullName evidence="1">ATPase AAA-type core domain-containing protein</fullName>
    </recommendedName>
</protein>
<evidence type="ECO:0000259" key="1">
    <source>
        <dbReference type="Pfam" id="PF13304"/>
    </source>
</evidence>
<dbReference type="RefSeq" id="WP_002214086.1">
    <property type="nucleotide sequence ID" value="NC_003116.1"/>
</dbReference>
<name>A0A0U1RI59_NEIMA</name>
<dbReference type="SUPFAM" id="SSF52540">
    <property type="entry name" value="P-loop containing nucleoside triphosphate hydrolases"/>
    <property type="match status" value="1"/>
</dbReference>
<reference evidence="2 3" key="1">
    <citation type="journal article" date="2000" name="Nature">
        <title>Complete DNA sequence of a serogroup A strain of Neisseria meningitidis Z2491.</title>
        <authorList>
            <person name="Parkhill J."/>
            <person name="Achtman M."/>
            <person name="James K.D."/>
            <person name="Bentley S.D."/>
            <person name="Churcher C."/>
            <person name="Klee S.R."/>
            <person name="Morelli G."/>
            <person name="Basham D."/>
            <person name="Brown D."/>
            <person name="Chillingworth T."/>
            <person name="Davies R.M."/>
            <person name="Davis P."/>
            <person name="Devlin K."/>
            <person name="Feltwell T."/>
            <person name="Hamlin N."/>
            <person name="Holroyd S."/>
            <person name="Jagels K."/>
            <person name="Leather S."/>
            <person name="Moule S."/>
            <person name="Mungall K."/>
            <person name="Quail M.A."/>
            <person name="Rajandream M.A."/>
            <person name="Rutherford K.M."/>
            <person name="Simmonds M."/>
            <person name="Skelton J."/>
            <person name="Whitehead S."/>
            <person name="Spratt B.G."/>
            <person name="Barrell B.G."/>
        </authorList>
    </citation>
    <scope>NUCLEOTIDE SEQUENCE [LARGE SCALE GENOMIC DNA]</scope>
    <source>
        <strain evidence="3">DSM 15465 / Z2491</strain>
    </source>
</reference>
<dbReference type="EnsemblBacteria" id="CAM08161">
    <property type="protein sequence ID" value="CAM08161"/>
    <property type="gene ID" value="NMA0935"/>
</dbReference>
<dbReference type="PANTHER" id="PTHR43581">
    <property type="entry name" value="ATP/GTP PHOSPHATASE"/>
    <property type="match status" value="1"/>
</dbReference>
<dbReference type="HOGENOM" id="CLU_045089_1_0_4"/>
<evidence type="ECO:0000313" key="3">
    <source>
        <dbReference type="Proteomes" id="UP000000626"/>
    </source>
</evidence>
<dbReference type="AlphaFoldDB" id="A0A0U1RI59"/>
<dbReference type="InterPro" id="IPR003959">
    <property type="entry name" value="ATPase_AAA_core"/>
</dbReference>
<dbReference type="KEGG" id="nma:NMA0935"/>